<protein>
    <submittedName>
        <fullName evidence="1">Uncharacterized protein</fullName>
    </submittedName>
</protein>
<accession>A0A5J4RH32</accession>
<dbReference type="EMBL" id="SNRY01001195">
    <property type="protein sequence ID" value="KAA6332784.1"/>
    <property type="molecule type" value="Genomic_DNA"/>
</dbReference>
<name>A0A5J4RH32_9ZZZZ</name>
<evidence type="ECO:0000313" key="1">
    <source>
        <dbReference type="EMBL" id="KAA6332784.1"/>
    </source>
</evidence>
<proteinExistence type="predicted"/>
<reference evidence="1" key="1">
    <citation type="submission" date="2019-03" db="EMBL/GenBank/DDBJ databases">
        <title>Single cell metagenomics reveals metabolic interactions within the superorganism composed of flagellate Streblomastix strix and complex community of Bacteroidetes bacteria on its surface.</title>
        <authorList>
            <person name="Treitli S.C."/>
            <person name="Kolisko M."/>
            <person name="Husnik F."/>
            <person name="Keeling P."/>
            <person name="Hampl V."/>
        </authorList>
    </citation>
    <scope>NUCLEOTIDE SEQUENCE</scope>
    <source>
        <strain evidence="1">STM</strain>
    </source>
</reference>
<comment type="caution">
    <text evidence="1">The sequence shown here is derived from an EMBL/GenBank/DDBJ whole genome shotgun (WGS) entry which is preliminary data.</text>
</comment>
<gene>
    <name evidence="1" type="ORF">EZS27_018742</name>
</gene>
<dbReference type="AlphaFoldDB" id="A0A5J4RH32"/>
<organism evidence="1">
    <name type="scientific">termite gut metagenome</name>
    <dbReference type="NCBI Taxonomy" id="433724"/>
    <lineage>
        <taxon>unclassified sequences</taxon>
        <taxon>metagenomes</taxon>
        <taxon>organismal metagenomes</taxon>
    </lineage>
</organism>
<sequence>MVAELFSLSIQQERMDEAIKNKVQNWLAEGASTSQGMRLMQEANAPSLVLRLIRSNPSANRQIMVTYLCRLYGIAMKYQVTAHTEIVVTRKSESFRDEFPYLNDPTCPVELETLASRKFAKYHGYVALHKKLRDCTSLKECADTSRQLIDNYLENREIWEELNYYKEHKALLGKHTVFREFARRKELLAMPVKELMLRKDKIENNIWRVKNEIKKKDKPYLDALRTERLVSYETELAEVNRLLG</sequence>